<dbReference type="AlphaFoldDB" id="A0A0R3WEB8"/>
<dbReference type="SUPFAM" id="SSF49265">
    <property type="entry name" value="Fibronectin type III"/>
    <property type="match status" value="1"/>
</dbReference>
<keyword evidence="4" id="KW-1185">Reference proteome</keyword>
<dbReference type="InterPro" id="IPR013783">
    <property type="entry name" value="Ig-like_fold"/>
</dbReference>
<dbReference type="Pfam" id="PF00041">
    <property type="entry name" value="fn3"/>
    <property type="match status" value="1"/>
</dbReference>
<dbReference type="EMBL" id="UYRS01019005">
    <property type="protein sequence ID" value="VDK42020.1"/>
    <property type="molecule type" value="Genomic_DNA"/>
</dbReference>
<evidence type="ECO:0000259" key="2">
    <source>
        <dbReference type="PROSITE" id="PS50853"/>
    </source>
</evidence>
<dbReference type="WBParaSite" id="TASK_0000915201-mRNA-1">
    <property type="protein sequence ID" value="TASK_0000915201-mRNA-1"/>
    <property type="gene ID" value="TASK_0000915201"/>
</dbReference>
<gene>
    <name evidence="3" type="ORF">TASK_LOCUS9153</name>
</gene>
<dbReference type="InterPro" id="IPR003961">
    <property type="entry name" value="FN3_dom"/>
</dbReference>
<dbReference type="CDD" id="cd00063">
    <property type="entry name" value="FN3"/>
    <property type="match status" value="1"/>
</dbReference>
<dbReference type="OrthoDB" id="9998666at2759"/>
<dbReference type="PROSITE" id="PS50853">
    <property type="entry name" value="FN3"/>
    <property type="match status" value="1"/>
</dbReference>
<feature type="signal peptide" evidence="1">
    <location>
        <begin position="1"/>
        <end position="20"/>
    </location>
</feature>
<protein>
    <submittedName>
        <fullName evidence="5">Fibronectin type-III domain-containing protein</fullName>
    </submittedName>
</protein>
<accession>A0A0R3WEB8</accession>
<dbReference type="SMART" id="SM00060">
    <property type="entry name" value="FN3"/>
    <property type="match status" value="1"/>
</dbReference>
<evidence type="ECO:0000313" key="5">
    <source>
        <dbReference type="WBParaSite" id="TASK_0000915201-mRNA-1"/>
    </source>
</evidence>
<proteinExistence type="predicted"/>
<dbReference type="STRING" id="60517.A0A0R3WEB8"/>
<feature type="domain" description="Fibronectin type-III" evidence="2">
    <location>
        <begin position="26"/>
        <end position="128"/>
    </location>
</feature>
<name>A0A0R3WEB8_TAEAS</name>
<reference evidence="5" key="1">
    <citation type="submission" date="2017-02" db="UniProtKB">
        <authorList>
            <consortium name="WormBaseParasite"/>
        </authorList>
    </citation>
    <scope>IDENTIFICATION</scope>
</reference>
<dbReference type="InterPro" id="IPR036116">
    <property type="entry name" value="FN3_sf"/>
</dbReference>
<feature type="chain" id="PRO_5043132773" evidence="1">
    <location>
        <begin position="21"/>
        <end position="142"/>
    </location>
</feature>
<sequence length="142" mass="15772">MVRLYLVLLAASLLTAEIGGADAPWELEPPRGKAISPTQIELHWNEPTYPNGILKPYNVTCYVEKRGNTSIRVSTKDNTTTTITVSSLQPDTAYRCYVEAATYPPQGQDPQRYTTRSEPSSPIWTKPATELIYNSPNILGKT</sequence>
<evidence type="ECO:0000313" key="3">
    <source>
        <dbReference type="EMBL" id="VDK42020.1"/>
    </source>
</evidence>
<organism evidence="5">
    <name type="scientific">Taenia asiatica</name>
    <name type="common">Asian tapeworm</name>
    <dbReference type="NCBI Taxonomy" id="60517"/>
    <lineage>
        <taxon>Eukaryota</taxon>
        <taxon>Metazoa</taxon>
        <taxon>Spiralia</taxon>
        <taxon>Lophotrochozoa</taxon>
        <taxon>Platyhelminthes</taxon>
        <taxon>Cestoda</taxon>
        <taxon>Eucestoda</taxon>
        <taxon>Cyclophyllidea</taxon>
        <taxon>Taeniidae</taxon>
        <taxon>Taenia</taxon>
    </lineage>
</organism>
<evidence type="ECO:0000313" key="4">
    <source>
        <dbReference type="Proteomes" id="UP000282613"/>
    </source>
</evidence>
<dbReference type="Proteomes" id="UP000282613">
    <property type="component" value="Unassembled WGS sequence"/>
</dbReference>
<evidence type="ECO:0000256" key="1">
    <source>
        <dbReference type="SAM" id="SignalP"/>
    </source>
</evidence>
<dbReference type="Gene3D" id="2.60.40.10">
    <property type="entry name" value="Immunoglobulins"/>
    <property type="match status" value="1"/>
</dbReference>
<keyword evidence="1" id="KW-0732">Signal</keyword>
<reference evidence="3 4" key="2">
    <citation type="submission" date="2018-11" db="EMBL/GenBank/DDBJ databases">
        <authorList>
            <consortium name="Pathogen Informatics"/>
        </authorList>
    </citation>
    <scope>NUCLEOTIDE SEQUENCE [LARGE SCALE GENOMIC DNA]</scope>
</reference>